<evidence type="ECO:0000256" key="2">
    <source>
        <dbReference type="ARBA" id="ARBA00004496"/>
    </source>
</evidence>
<dbReference type="GO" id="GO:0072344">
    <property type="term" value="P:rescue of stalled ribosome"/>
    <property type="evidence" value="ECO:0007669"/>
    <property type="project" value="TreeGrafter"/>
</dbReference>
<proteinExistence type="inferred from homology"/>
<feature type="compositionally biased region" description="Acidic residues" evidence="7">
    <location>
        <begin position="720"/>
        <end position="734"/>
    </location>
</feature>
<feature type="compositionally biased region" description="Polar residues" evidence="7">
    <location>
        <begin position="739"/>
        <end position="758"/>
    </location>
</feature>
<feature type="compositionally biased region" description="Low complexity" evidence="7">
    <location>
        <begin position="878"/>
        <end position="895"/>
    </location>
</feature>
<dbReference type="GO" id="GO:0005737">
    <property type="term" value="C:cytoplasm"/>
    <property type="evidence" value="ECO:0007669"/>
    <property type="project" value="UniProtKB-SubCell"/>
</dbReference>
<dbReference type="AlphaFoldDB" id="A0A9P3HLT5"/>
<reference evidence="10" key="2">
    <citation type="journal article" date="2022" name="Microbiol. Resour. Announc.">
        <title>Whole-Genome Sequence of Entomortierella parvispora E1425, a Mucoromycotan Fungus Associated with Burkholderiaceae-Related Endosymbiotic Bacteria.</title>
        <authorList>
            <person name="Herlambang A."/>
            <person name="Guo Y."/>
            <person name="Takashima Y."/>
            <person name="Narisawa K."/>
            <person name="Ohta H."/>
            <person name="Nishizawa T."/>
        </authorList>
    </citation>
    <scope>NUCLEOTIDE SEQUENCE</scope>
    <source>
        <strain evidence="10">E1425</strain>
    </source>
</reference>
<feature type="compositionally biased region" description="Basic and acidic residues" evidence="7">
    <location>
        <begin position="947"/>
        <end position="970"/>
    </location>
</feature>
<evidence type="ECO:0000313" key="10">
    <source>
        <dbReference type="EMBL" id="GJJ79047.1"/>
    </source>
</evidence>
<evidence type="ECO:0000256" key="4">
    <source>
        <dbReference type="ARBA" id="ARBA00022490"/>
    </source>
</evidence>
<evidence type="ECO:0000259" key="9">
    <source>
        <dbReference type="Pfam" id="PF11923"/>
    </source>
</evidence>
<dbReference type="Pfam" id="PF05670">
    <property type="entry name" value="NFACT-R_1"/>
    <property type="match status" value="1"/>
</dbReference>
<feature type="domain" description="NFACT RNA-binding" evidence="8">
    <location>
        <begin position="526"/>
        <end position="637"/>
    </location>
</feature>
<dbReference type="PANTHER" id="PTHR15239:SF6">
    <property type="entry name" value="RIBOSOME QUALITY CONTROL COMPLEX SUBUNIT NEMF"/>
    <property type="match status" value="1"/>
</dbReference>
<name>A0A9P3HLT5_9FUNG</name>
<dbReference type="Proteomes" id="UP000827284">
    <property type="component" value="Unassembled WGS sequence"/>
</dbReference>
<organism evidence="10 11">
    <name type="scientific">Entomortierella parvispora</name>
    <dbReference type="NCBI Taxonomy" id="205924"/>
    <lineage>
        <taxon>Eukaryota</taxon>
        <taxon>Fungi</taxon>
        <taxon>Fungi incertae sedis</taxon>
        <taxon>Mucoromycota</taxon>
        <taxon>Mortierellomycotina</taxon>
        <taxon>Mortierellomycetes</taxon>
        <taxon>Mortierellales</taxon>
        <taxon>Mortierellaceae</taxon>
        <taxon>Entomortierella</taxon>
    </lineage>
</organism>
<comment type="subcellular location">
    <subcellularLocation>
        <location evidence="2">Cytoplasm</location>
    </subcellularLocation>
    <subcellularLocation>
        <location evidence="1">Nucleus</location>
    </subcellularLocation>
</comment>
<dbReference type="Pfam" id="PF05833">
    <property type="entry name" value="NFACT_N"/>
    <property type="match status" value="1"/>
</dbReference>
<feature type="compositionally biased region" description="Basic and acidic residues" evidence="7">
    <location>
        <begin position="690"/>
        <end position="719"/>
    </location>
</feature>
<evidence type="ECO:0000256" key="7">
    <source>
        <dbReference type="SAM" id="MobiDB-lite"/>
    </source>
</evidence>
<feature type="domain" description="NFACT protein C-terminal" evidence="9">
    <location>
        <begin position="1061"/>
        <end position="1186"/>
    </location>
</feature>
<reference evidence="10" key="1">
    <citation type="submission" date="2021-11" db="EMBL/GenBank/DDBJ databases">
        <authorList>
            <person name="Herlambang A."/>
            <person name="Guo Y."/>
            <person name="Takashima Y."/>
            <person name="Nishizawa T."/>
        </authorList>
    </citation>
    <scope>NUCLEOTIDE SEQUENCE</scope>
    <source>
        <strain evidence="10">E1425</strain>
    </source>
</reference>
<feature type="region of interest" description="Disordered" evidence="7">
    <location>
        <begin position="419"/>
        <end position="448"/>
    </location>
</feature>
<feature type="region of interest" description="Disordered" evidence="7">
    <location>
        <begin position="673"/>
        <end position="1043"/>
    </location>
</feature>
<dbReference type="GO" id="GO:1990112">
    <property type="term" value="C:RQC complex"/>
    <property type="evidence" value="ECO:0007669"/>
    <property type="project" value="TreeGrafter"/>
</dbReference>
<evidence type="ECO:0000256" key="5">
    <source>
        <dbReference type="ARBA" id="ARBA00023054"/>
    </source>
</evidence>
<dbReference type="GO" id="GO:0000049">
    <property type="term" value="F:tRNA binding"/>
    <property type="evidence" value="ECO:0007669"/>
    <property type="project" value="TreeGrafter"/>
</dbReference>
<feature type="compositionally biased region" description="Acidic residues" evidence="7">
    <location>
        <begin position="419"/>
        <end position="443"/>
    </location>
</feature>
<evidence type="ECO:0000313" key="11">
    <source>
        <dbReference type="Proteomes" id="UP000827284"/>
    </source>
</evidence>
<dbReference type="PANTHER" id="PTHR15239">
    <property type="entry name" value="NUCLEAR EXPORT MEDIATOR FACTOR NEMF"/>
    <property type="match status" value="1"/>
</dbReference>
<keyword evidence="6" id="KW-0539">Nucleus</keyword>
<dbReference type="InterPro" id="IPR051608">
    <property type="entry name" value="RQC_Subunit_NEMF"/>
</dbReference>
<dbReference type="GO" id="GO:1990116">
    <property type="term" value="P:ribosome-associated ubiquitin-dependent protein catabolic process"/>
    <property type="evidence" value="ECO:0007669"/>
    <property type="project" value="TreeGrafter"/>
</dbReference>
<dbReference type="InterPro" id="IPR008532">
    <property type="entry name" value="NFACT_RNA-bd"/>
</dbReference>
<keyword evidence="5" id="KW-0175">Coiled coil</keyword>
<comment type="caution">
    <text evidence="10">The sequence shown here is derived from an EMBL/GenBank/DDBJ whole genome shotgun (WGS) entry which is preliminary data.</text>
</comment>
<dbReference type="GO" id="GO:0005634">
    <property type="term" value="C:nucleus"/>
    <property type="evidence" value="ECO:0007669"/>
    <property type="project" value="UniProtKB-SubCell"/>
</dbReference>
<comment type="similarity">
    <text evidence="3">Belongs to the NEMF family.</text>
</comment>
<feature type="region of interest" description="Disordered" evidence="7">
    <location>
        <begin position="1182"/>
        <end position="1205"/>
    </location>
</feature>
<dbReference type="FunFam" id="2.30.310.10:FF:000001">
    <property type="entry name" value="Nuclear export mediator factor Nemf"/>
    <property type="match status" value="1"/>
</dbReference>
<feature type="compositionally biased region" description="Basic residues" evidence="7">
    <location>
        <begin position="1196"/>
        <end position="1205"/>
    </location>
</feature>
<evidence type="ECO:0000256" key="6">
    <source>
        <dbReference type="ARBA" id="ARBA00023242"/>
    </source>
</evidence>
<feature type="compositionally biased region" description="Basic residues" evidence="7">
    <location>
        <begin position="904"/>
        <end position="914"/>
    </location>
</feature>
<accession>A0A9P3HLT5</accession>
<evidence type="ECO:0008006" key="12">
    <source>
        <dbReference type="Google" id="ProtNLM"/>
    </source>
</evidence>
<dbReference type="GO" id="GO:0043023">
    <property type="term" value="F:ribosomal large subunit binding"/>
    <property type="evidence" value="ECO:0007669"/>
    <property type="project" value="TreeGrafter"/>
</dbReference>
<evidence type="ECO:0000259" key="8">
    <source>
        <dbReference type="Pfam" id="PF05670"/>
    </source>
</evidence>
<feature type="compositionally biased region" description="Acidic residues" evidence="7">
    <location>
        <begin position="763"/>
        <end position="779"/>
    </location>
</feature>
<keyword evidence="4" id="KW-0963">Cytoplasm</keyword>
<dbReference type="EMBL" id="BQFW01000015">
    <property type="protein sequence ID" value="GJJ79047.1"/>
    <property type="molecule type" value="Genomic_DNA"/>
</dbReference>
<dbReference type="Pfam" id="PF11923">
    <property type="entry name" value="NFACT-C"/>
    <property type="match status" value="1"/>
</dbReference>
<keyword evidence="11" id="KW-1185">Reference proteome</keyword>
<protein>
    <recommendedName>
        <fullName evidence="12">NFACT RNA-binding domain-containing protein</fullName>
    </recommendedName>
</protein>
<dbReference type="OrthoDB" id="207084at2759"/>
<evidence type="ECO:0000256" key="3">
    <source>
        <dbReference type="ARBA" id="ARBA00008318"/>
    </source>
</evidence>
<feature type="compositionally biased region" description="Basic and acidic residues" evidence="7">
    <location>
        <begin position="989"/>
        <end position="1006"/>
    </location>
</feature>
<gene>
    <name evidence="10" type="ORF">EMPS_11406</name>
</gene>
<evidence type="ECO:0000256" key="1">
    <source>
        <dbReference type="ARBA" id="ARBA00004123"/>
    </source>
</evidence>
<dbReference type="InterPro" id="IPR021846">
    <property type="entry name" value="NFACT-C"/>
</dbReference>
<dbReference type="Gene3D" id="2.30.310.10">
    <property type="entry name" value="ibrinogen binding protein from staphylococcus aureus domain"/>
    <property type="match status" value="1"/>
</dbReference>
<sequence>MPKLRFGSLDVRATVATLQQQIVGLRLQNVYDVNSRTYLFKFSKPDRKEMVLIESGIRMHTTLYVRDKSITPSGFCIKIRKHLRTRRLTGVKQLGSDRIVDFEFGADDINNTYHIIAEFYAAGNLILTDGHYKILSILRVVQPNEKVRMAVGETYDIGALTRSFEPIQKNQLVDVLKAAGPKDILKKILNTKLFYGPALTEHAILSAELSPNTVISTGFDISEGSPQVQALFEALQEADKIIEAGGGAEKKGYIIMLKHKKKNPDDPEEKELVTYDEFHPFLFEQHKLQTYKEFESFDAAVDEFFSAIESQRLEVKKRSQEEHAQKKLDSVRMEHLGRVRGLEEAQQLNVLRAELIEANLEMCDQAIMIIRNAVATGMDWKDLADLVEEERKHNNPIALMIDALKLESNQVCVILSDPYDEEEYDEQEEEGENDDEDEDDNLEAEDRHQPKVKPTVLVDLDIYLTAFANARKYYEVKKQSAIKQEKTLAHASKAFKSAEKKIRQQLQEVKITTTIQRARKPYWFEKFMWFITSENYLVIAGRDAQQNEMIVKRYMKKGDVYVHADIHGAATVLIKNPSDKDPIPPSSLYQAGIMSVCQSKAWDAKIVTSAYWVHADQVSKSAPTGEYLTTGSFMIRGKKNFLPPVQLVYGFGFLFKLDESSIGNHLNERHAPRLEETEGGENSNPATHATAKDAAENDQGDEHQAADKKEDEPEGHDDLEGSDGSDDDDDESEDRSENTVEPQETESQGTNTPKSAQSHGDDSDSESESEAAESSDEEFPDTHIQFNKSSLHKDLAPVKPAGDKYALQDYGDDSNDEGEKGGDDTSSLASSDRAPQKSAYITAKMRRDMKKGKVPGSQTAECEEGRHEGAVSPKPVPAKKQQQQGGAKKGGATAAPTPPPISLRGKKGKAKKMKEKYGDQDEEERQLRLELLAPDKGPQLKGKRAKKEAEKKAEKAALLEKRRLQNEDYLKSNPKGGAKGGKAGGPNNRRSENKGRSEGEFHDRKPQSVPAAVEGGALADEDEDAESAAPALDANANEDEAEEVRRLLQEENIKMLEPEETENLTVLDGLTGRPLPTDILQFAVPVCAPYGALQKFKYKVKLIPGTMKKGKAVKTAINHFLVNVNGHTPPSSAASQALNADGTNAVGLSGAELREAEAALEIRERDLIKMVKDEEAINAMIGKSKVSAPGVESSKKKGPSSKGRK</sequence>